<reference evidence="5 6" key="1">
    <citation type="submission" date="2009-11" db="EMBL/GenBank/DDBJ databases">
        <title>Annotation of Allomyces macrogynus ATCC 38327.</title>
        <authorList>
            <consortium name="The Broad Institute Genome Sequencing Platform"/>
            <person name="Russ C."/>
            <person name="Cuomo C."/>
            <person name="Burger G."/>
            <person name="Gray M.W."/>
            <person name="Holland P.W.H."/>
            <person name="King N."/>
            <person name="Lang F.B.F."/>
            <person name="Roger A.J."/>
            <person name="Ruiz-Trillo I."/>
            <person name="Young S.K."/>
            <person name="Zeng Q."/>
            <person name="Gargeya S."/>
            <person name="Fitzgerald M."/>
            <person name="Haas B."/>
            <person name="Abouelleil A."/>
            <person name="Alvarado L."/>
            <person name="Arachchi H.M."/>
            <person name="Berlin A."/>
            <person name="Chapman S.B."/>
            <person name="Gearin G."/>
            <person name="Goldberg J."/>
            <person name="Griggs A."/>
            <person name="Gujja S."/>
            <person name="Hansen M."/>
            <person name="Heiman D."/>
            <person name="Howarth C."/>
            <person name="Larimer J."/>
            <person name="Lui A."/>
            <person name="MacDonald P.J.P."/>
            <person name="McCowen C."/>
            <person name="Montmayeur A."/>
            <person name="Murphy C."/>
            <person name="Neiman D."/>
            <person name="Pearson M."/>
            <person name="Priest M."/>
            <person name="Roberts A."/>
            <person name="Saif S."/>
            <person name="Shea T."/>
            <person name="Sisk P."/>
            <person name="Stolte C."/>
            <person name="Sykes S."/>
            <person name="Wortman J."/>
            <person name="Nusbaum C."/>
            <person name="Birren B."/>
        </authorList>
    </citation>
    <scope>NUCLEOTIDE SEQUENCE [LARGE SCALE GENOMIC DNA]</scope>
    <source>
        <strain evidence="5 6">ATCC 38327</strain>
    </source>
</reference>
<evidence type="ECO:0000256" key="3">
    <source>
        <dbReference type="ARBA" id="ARBA00024025"/>
    </source>
</evidence>
<dbReference type="OMA" id="LCIFARH"/>
<evidence type="ECO:0000256" key="2">
    <source>
        <dbReference type="ARBA" id="ARBA00023315"/>
    </source>
</evidence>
<dbReference type="Gene3D" id="3.40.630.30">
    <property type="match status" value="1"/>
</dbReference>
<sequence>MTGPFSFHAFEGEHQLPEIMGMIEKDLSEPYSVYTYRFFLHAWPQLTFLCRDDETSDLIGVIVCKIDPHRHWKRGYIGMLAVSKAHRKRGIGRQLVQRAIKAMKDLGTDEIVLETEWDNKGALSLYENLGFLRDKRLARYYLNGNDAFRLKLWLNDHQPAA</sequence>
<name>A0A0L0TAC8_ALLM3</name>
<dbReference type="STRING" id="578462.A0A0L0TAC8"/>
<dbReference type="Pfam" id="PF00583">
    <property type="entry name" value="Acetyltransf_1"/>
    <property type="match status" value="1"/>
</dbReference>
<evidence type="ECO:0000313" key="5">
    <source>
        <dbReference type="EMBL" id="KNE71676.1"/>
    </source>
</evidence>
<accession>A0A0L0TAC8</accession>
<dbReference type="SUPFAM" id="SSF55729">
    <property type="entry name" value="Acyl-CoA N-acyltransferases (Nat)"/>
    <property type="match status" value="1"/>
</dbReference>
<dbReference type="PANTHER" id="PTHR45896:SF1">
    <property type="entry name" value="N-ALPHA-ACETYLTRANSFERASE 30"/>
    <property type="match status" value="1"/>
</dbReference>
<organism evidence="5 6">
    <name type="scientific">Allomyces macrogynus (strain ATCC 38327)</name>
    <name type="common">Allomyces javanicus var. macrogynus</name>
    <dbReference type="NCBI Taxonomy" id="578462"/>
    <lineage>
        <taxon>Eukaryota</taxon>
        <taxon>Fungi</taxon>
        <taxon>Fungi incertae sedis</taxon>
        <taxon>Blastocladiomycota</taxon>
        <taxon>Blastocladiomycetes</taxon>
        <taxon>Blastocladiales</taxon>
        <taxon>Blastocladiaceae</taxon>
        <taxon>Allomyces</taxon>
    </lineage>
</organism>
<evidence type="ECO:0000259" key="4">
    <source>
        <dbReference type="PROSITE" id="PS51186"/>
    </source>
</evidence>
<keyword evidence="1" id="KW-0808">Transferase</keyword>
<dbReference type="eggNOG" id="KOG3139">
    <property type="taxonomic scope" value="Eukaryota"/>
</dbReference>
<reference evidence="6" key="2">
    <citation type="submission" date="2009-11" db="EMBL/GenBank/DDBJ databases">
        <title>The Genome Sequence of Allomyces macrogynus strain ATCC 38327.</title>
        <authorList>
            <consortium name="The Broad Institute Genome Sequencing Platform"/>
            <person name="Russ C."/>
            <person name="Cuomo C."/>
            <person name="Shea T."/>
            <person name="Young S.K."/>
            <person name="Zeng Q."/>
            <person name="Koehrsen M."/>
            <person name="Haas B."/>
            <person name="Borodovsky M."/>
            <person name="Guigo R."/>
            <person name="Alvarado L."/>
            <person name="Berlin A."/>
            <person name="Borenstein D."/>
            <person name="Chen Z."/>
            <person name="Engels R."/>
            <person name="Freedman E."/>
            <person name="Gellesch M."/>
            <person name="Goldberg J."/>
            <person name="Griggs A."/>
            <person name="Gujja S."/>
            <person name="Heiman D."/>
            <person name="Hepburn T."/>
            <person name="Howarth C."/>
            <person name="Jen D."/>
            <person name="Larson L."/>
            <person name="Lewis B."/>
            <person name="Mehta T."/>
            <person name="Park D."/>
            <person name="Pearson M."/>
            <person name="Roberts A."/>
            <person name="Saif S."/>
            <person name="Shenoy N."/>
            <person name="Sisk P."/>
            <person name="Stolte C."/>
            <person name="Sykes S."/>
            <person name="Walk T."/>
            <person name="White J."/>
            <person name="Yandava C."/>
            <person name="Burger G."/>
            <person name="Gray M.W."/>
            <person name="Holland P.W.H."/>
            <person name="King N."/>
            <person name="Lang F.B.F."/>
            <person name="Roger A.J."/>
            <person name="Ruiz-Trillo I."/>
            <person name="Lander E."/>
            <person name="Nusbaum C."/>
        </authorList>
    </citation>
    <scope>NUCLEOTIDE SEQUENCE [LARGE SCALE GENOMIC DNA]</scope>
    <source>
        <strain evidence="6">ATCC 38327</strain>
    </source>
</reference>
<gene>
    <name evidence="5" type="ORF">AMAG_16229</name>
</gene>
<proteinExistence type="inferred from homology"/>
<dbReference type="InterPro" id="IPR016181">
    <property type="entry name" value="Acyl_CoA_acyltransferase"/>
</dbReference>
<protein>
    <recommendedName>
        <fullName evidence="4">N-acetyltransferase domain-containing protein</fullName>
    </recommendedName>
</protein>
<dbReference type="GO" id="GO:0031417">
    <property type="term" value="C:NatC complex"/>
    <property type="evidence" value="ECO:0007669"/>
    <property type="project" value="TreeGrafter"/>
</dbReference>
<evidence type="ECO:0000256" key="1">
    <source>
        <dbReference type="ARBA" id="ARBA00022679"/>
    </source>
</evidence>
<dbReference type="GO" id="GO:0004596">
    <property type="term" value="F:protein-N-terminal amino-acid acetyltransferase activity"/>
    <property type="evidence" value="ECO:0007669"/>
    <property type="project" value="InterPro"/>
</dbReference>
<keyword evidence="2" id="KW-0012">Acyltransferase</keyword>
<evidence type="ECO:0000313" key="6">
    <source>
        <dbReference type="Proteomes" id="UP000054350"/>
    </source>
</evidence>
<dbReference type="VEuPathDB" id="FungiDB:AMAG_16229"/>
<dbReference type="AlphaFoldDB" id="A0A0L0TAC8"/>
<dbReference type="OrthoDB" id="249099at2759"/>
<dbReference type="PROSITE" id="PS51186">
    <property type="entry name" value="GNAT"/>
    <property type="match status" value="1"/>
</dbReference>
<dbReference type="EMBL" id="GG745373">
    <property type="protein sequence ID" value="KNE71676.1"/>
    <property type="molecule type" value="Genomic_DNA"/>
</dbReference>
<dbReference type="InterPro" id="IPR044542">
    <property type="entry name" value="NAA30-like"/>
</dbReference>
<dbReference type="Proteomes" id="UP000054350">
    <property type="component" value="Unassembled WGS sequence"/>
</dbReference>
<dbReference type="CDD" id="cd04301">
    <property type="entry name" value="NAT_SF"/>
    <property type="match status" value="1"/>
</dbReference>
<dbReference type="InterPro" id="IPR000182">
    <property type="entry name" value="GNAT_dom"/>
</dbReference>
<comment type="similarity">
    <text evidence="3">Belongs to the acetyltransferase family. MAK3 subfamily.</text>
</comment>
<dbReference type="PANTHER" id="PTHR45896">
    <property type="entry name" value="N-ALPHA-ACETYLTRANSFERASE 30"/>
    <property type="match status" value="1"/>
</dbReference>
<keyword evidence="6" id="KW-1185">Reference proteome</keyword>
<dbReference type="FunFam" id="3.40.630.30:FF:000091">
    <property type="entry name" value="Peptide alpha-N-acetyltransferase"/>
    <property type="match status" value="1"/>
</dbReference>
<feature type="domain" description="N-acetyltransferase" evidence="4">
    <location>
        <begin position="5"/>
        <end position="155"/>
    </location>
</feature>